<gene>
    <name evidence="4" type="ORF">ADUPG1_012419</name>
</gene>
<dbReference type="CDD" id="cd13156">
    <property type="entry name" value="KOW_RPL6"/>
    <property type="match status" value="1"/>
</dbReference>
<keyword evidence="5" id="KW-1185">Reference proteome</keyword>
<keyword evidence="2 4" id="KW-0689">Ribosomal protein</keyword>
<dbReference type="EMBL" id="BQXS01012461">
    <property type="protein sequence ID" value="GKT23403.1"/>
    <property type="molecule type" value="Genomic_DNA"/>
</dbReference>
<evidence type="ECO:0000256" key="3">
    <source>
        <dbReference type="ARBA" id="ARBA00023274"/>
    </source>
</evidence>
<comment type="caution">
    <text evidence="4">The sequence shown here is derived from an EMBL/GenBank/DDBJ whole genome shotgun (WGS) entry which is preliminary data.</text>
</comment>
<dbReference type="Proteomes" id="UP001057375">
    <property type="component" value="Unassembled WGS sequence"/>
</dbReference>
<dbReference type="InterPro" id="IPR041997">
    <property type="entry name" value="Ribosomal_eL6_KOW"/>
</dbReference>
<dbReference type="Gene3D" id="2.30.30.30">
    <property type="match status" value="1"/>
</dbReference>
<dbReference type="InterPro" id="IPR014722">
    <property type="entry name" value="Rib_uL2_dom2"/>
</dbReference>
<evidence type="ECO:0000313" key="5">
    <source>
        <dbReference type="Proteomes" id="UP001057375"/>
    </source>
</evidence>
<reference evidence="4" key="1">
    <citation type="submission" date="2022-03" db="EMBL/GenBank/DDBJ databases">
        <title>Draft genome sequence of Aduncisulcus paluster, a free-living microaerophilic Fornicata.</title>
        <authorList>
            <person name="Yuyama I."/>
            <person name="Kume K."/>
            <person name="Tamura T."/>
            <person name="Inagaki Y."/>
            <person name="Hashimoto T."/>
        </authorList>
    </citation>
    <scope>NUCLEOTIDE SEQUENCE</scope>
    <source>
        <strain evidence="4">NY0171</strain>
    </source>
</reference>
<dbReference type="PANTHER" id="PTHR10715">
    <property type="entry name" value="60S RIBOSOMAL PROTEIN L6"/>
    <property type="match status" value="1"/>
</dbReference>
<keyword evidence="3" id="KW-0687">Ribonucleoprotein</keyword>
<evidence type="ECO:0000256" key="1">
    <source>
        <dbReference type="ARBA" id="ARBA00010592"/>
    </source>
</evidence>
<comment type="similarity">
    <text evidence="1">Belongs to the eukaryotic ribosomal protein eL6 family.</text>
</comment>
<evidence type="ECO:0000313" key="4">
    <source>
        <dbReference type="EMBL" id="GKT23403.1"/>
    </source>
</evidence>
<organism evidence="4 5">
    <name type="scientific">Aduncisulcus paluster</name>
    <dbReference type="NCBI Taxonomy" id="2918883"/>
    <lineage>
        <taxon>Eukaryota</taxon>
        <taxon>Metamonada</taxon>
        <taxon>Carpediemonas-like organisms</taxon>
        <taxon>Aduncisulcus</taxon>
    </lineage>
</organism>
<protein>
    <submittedName>
        <fullName evidence="4">60S ribosomal protein L6E like protein</fullName>
    </submittedName>
</protein>
<dbReference type="SUPFAM" id="SSF50104">
    <property type="entry name" value="Translation proteins SH3-like domain"/>
    <property type="match status" value="1"/>
</dbReference>
<dbReference type="PANTHER" id="PTHR10715:SF0">
    <property type="entry name" value="LARGE RIBOSOMAL SUBUNIT PROTEIN EL6"/>
    <property type="match status" value="1"/>
</dbReference>
<dbReference type="Pfam" id="PF01159">
    <property type="entry name" value="Ribosomal_L6e"/>
    <property type="match status" value="1"/>
</dbReference>
<name>A0ABQ5JZE1_9EUKA</name>
<accession>A0ABQ5JZE1</accession>
<dbReference type="GO" id="GO:0005840">
    <property type="term" value="C:ribosome"/>
    <property type="evidence" value="ECO:0007669"/>
    <property type="project" value="UniProtKB-KW"/>
</dbReference>
<dbReference type="InterPro" id="IPR008991">
    <property type="entry name" value="Translation_prot_SH3-like_sf"/>
</dbReference>
<dbReference type="InterPro" id="IPR000915">
    <property type="entry name" value="60S_ribosomal_eL6"/>
</dbReference>
<evidence type="ECO:0000256" key="2">
    <source>
        <dbReference type="ARBA" id="ARBA00022980"/>
    </source>
</evidence>
<proteinExistence type="inferred from homology"/>
<sequence>MKIQRFTVPRPTHKASSTGECKAHVRPGQVVIILSGGFAGKRVVALKNLPRGFLLVSGPYKINGVPLRRVPASRVIPTSTLVDISKIDLSQVSDALFKKEKKGRKVIGKRSASFENFCKVQSTVDTQILSALKDQPLLKKYLDTKFSLVDGDKPHEMKF</sequence>